<name>A0A7R9BJ70_9CRUS</name>
<evidence type="ECO:0000313" key="7">
    <source>
        <dbReference type="EMBL" id="CAD7276296.1"/>
    </source>
</evidence>
<dbReference type="Proteomes" id="UP000678499">
    <property type="component" value="Unassembled WGS sequence"/>
</dbReference>
<feature type="transmembrane region" description="Helical" evidence="6">
    <location>
        <begin position="314"/>
        <end position="339"/>
    </location>
</feature>
<feature type="transmembrane region" description="Helical" evidence="6">
    <location>
        <begin position="38"/>
        <end position="63"/>
    </location>
</feature>
<feature type="transmembrane region" description="Helical" evidence="6">
    <location>
        <begin position="282"/>
        <end position="302"/>
    </location>
</feature>
<keyword evidence="4 6" id="KW-0472">Membrane</keyword>
<dbReference type="PANTHER" id="PTHR11040">
    <property type="entry name" value="ZINC/IRON TRANSPORTER"/>
    <property type="match status" value="1"/>
</dbReference>
<comment type="subcellular location">
    <subcellularLocation>
        <location evidence="1">Membrane</location>
        <topology evidence="1">Multi-pass membrane protein</topology>
    </subcellularLocation>
</comment>
<gene>
    <name evidence="7" type="ORF">NMOB1V02_LOCUS4065</name>
</gene>
<dbReference type="EMBL" id="CAJPEX010000593">
    <property type="protein sequence ID" value="CAG0916448.1"/>
    <property type="molecule type" value="Genomic_DNA"/>
</dbReference>
<evidence type="ECO:0000256" key="1">
    <source>
        <dbReference type="ARBA" id="ARBA00004141"/>
    </source>
</evidence>
<evidence type="ECO:0000256" key="3">
    <source>
        <dbReference type="ARBA" id="ARBA00022989"/>
    </source>
</evidence>
<proteinExistence type="predicted"/>
<keyword evidence="3 6" id="KW-1133">Transmembrane helix</keyword>
<dbReference type="GO" id="GO:0005385">
    <property type="term" value="F:zinc ion transmembrane transporter activity"/>
    <property type="evidence" value="ECO:0007669"/>
    <property type="project" value="TreeGrafter"/>
</dbReference>
<dbReference type="InterPro" id="IPR003689">
    <property type="entry name" value="ZIP"/>
</dbReference>
<feature type="transmembrane region" description="Helical" evidence="6">
    <location>
        <begin position="351"/>
        <end position="373"/>
    </location>
</feature>
<dbReference type="PANTHER" id="PTHR11040:SF203">
    <property type="entry name" value="FI18611P1-RELATED"/>
    <property type="match status" value="1"/>
</dbReference>
<feature type="region of interest" description="Disordered" evidence="5">
    <location>
        <begin position="77"/>
        <end position="109"/>
    </location>
</feature>
<dbReference type="OrthoDB" id="448280at2759"/>
<evidence type="ECO:0000256" key="2">
    <source>
        <dbReference type="ARBA" id="ARBA00022692"/>
    </source>
</evidence>
<protein>
    <recommendedName>
        <fullName evidence="9">Zinc transporter ZIP1</fullName>
    </recommendedName>
</protein>
<feature type="transmembrane region" description="Helical" evidence="6">
    <location>
        <begin position="257"/>
        <end position="276"/>
    </location>
</feature>
<feature type="transmembrane region" description="Helical" evidence="6">
    <location>
        <begin position="6"/>
        <end position="26"/>
    </location>
</feature>
<feature type="compositionally biased region" description="Basic and acidic residues" evidence="5">
    <location>
        <begin position="78"/>
        <end position="109"/>
    </location>
</feature>
<reference evidence="7" key="1">
    <citation type="submission" date="2020-11" db="EMBL/GenBank/DDBJ databases">
        <authorList>
            <person name="Tran Van P."/>
        </authorList>
    </citation>
    <scope>NUCLEOTIDE SEQUENCE</scope>
</reference>
<evidence type="ECO:0008006" key="9">
    <source>
        <dbReference type="Google" id="ProtNLM"/>
    </source>
</evidence>
<dbReference type="GO" id="GO:0005886">
    <property type="term" value="C:plasma membrane"/>
    <property type="evidence" value="ECO:0007669"/>
    <property type="project" value="TreeGrafter"/>
</dbReference>
<evidence type="ECO:0000256" key="5">
    <source>
        <dbReference type="SAM" id="MobiDB-lite"/>
    </source>
</evidence>
<organism evidence="7">
    <name type="scientific">Notodromas monacha</name>
    <dbReference type="NCBI Taxonomy" id="399045"/>
    <lineage>
        <taxon>Eukaryota</taxon>
        <taxon>Metazoa</taxon>
        <taxon>Ecdysozoa</taxon>
        <taxon>Arthropoda</taxon>
        <taxon>Crustacea</taxon>
        <taxon>Oligostraca</taxon>
        <taxon>Ostracoda</taxon>
        <taxon>Podocopa</taxon>
        <taxon>Podocopida</taxon>
        <taxon>Cypridocopina</taxon>
        <taxon>Cypridoidea</taxon>
        <taxon>Cyprididae</taxon>
        <taxon>Notodromas</taxon>
    </lineage>
</organism>
<evidence type="ECO:0000256" key="4">
    <source>
        <dbReference type="ARBA" id="ARBA00023136"/>
    </source>
</evidence>
<accession>A0A7R9BJ70</accession>
<evidence type="ECO:0000256" key="6">
    <source>
        <dbReference type="SAM" id="Phobius"/>
    </source>
</evidence>
<keyword evidence="2 6" id="KW-0812">Transmembrane</keyword>
<evidence type="ECO:0000313" key="8">
    <source>
        <dbReference type="Proteomes" id="UP000678499"/>
    </source>
</evidence>
<dbReference type="EMBL" id="OA882630">
    <property type="protein sequence ID" value="CAD7276296.1"/>
    <property type="molecule type" value="Genomic_DNA"/>
</dbReference>
<keyword evidence="8" id="KW-1185">Reference proteome</keyword>
<sequence>MTILTAKLAALSVLAVVTLAVGLLPLKLRPRGSSAKHGCLSAAAATSAVLCFGAGVLLATAFLHMLPEARQNLMAEPEPAHPNEHDAHAHAQHAHPHEHAHAHAHEEEHLHSETVFPWAELVMCAGCIGIYLVEEIGHGVIEKQKASVVPELARSFSVRGSTRGRPPQVAASSVENGEAKSTADLVQEPLNSIPANNLGFGVLADSSWSARQLLGASPNSLCDQIQLLRGAITPAGANLCTAGQLLKLESWKQGMRSAVAVAALSLHALFEGLAIGLEDEVVNVWVVFVAIGAHKFIIAFSIGMQLVVAETRKALIIIYMLLFALFSPLGVLIGILVTLNAGDSAVNDQKAALGILQSLAAGTILYVAFFEIMQREKEKASGLKGYFQILFIILGFSAMALLEAFTPHSHEH</sequence>
<feature type="transmembrane region" description="Helical" evidence="6">
    <location>
        <begin position="385"/>
        <end position="405"/>
    </location>
</feature>
<dbReference type="Pfam" id="PF02535">
    <property type="entry name" value="Zip"/>
    <property type="match status" value="1"/>
</dbReference>
<dbReference type="AlphaFoldDB" id="A0A7R9BJ70"/>